<feature type="compositionally biased region" description="Polar residues" evidence="1">
    <location>
        <begin position="438"/>
        <end position="447"/>
    </location>
</feature>
<name>A0AAV1JTR9_9NEOP</name>
<feature type="compositionally biased region" description="Polar residues" evidence="1">
    <location>
        <begin position="317"/>
        <end position="326"/>
    </location>
</feature>
<feature type="region of interest" description="Disordered" evidence="1">
    <location>
        <begin position="546"/>
        <end position="600"/>
    </location>
</feature>
<feature type="compositionally biased region" description="Low complexity" evidence="1">
    <location>
        <begin position="522"/>
        <end position="532"/>
    </location>
</feature>
<feature type="compositionally biased region" description="Low complexity" evidence="1">
    <location>
        <begin position="269"/>
        <end position="280"/>
    </location>
</feature>
<evidence type="ECO:0000313" key="3">
    <source>
        <dbReference type="Proteomes" id="UP001497472"/>
    </source>
</evidence>
<feature type="compositionally biased region" description="Polar residues" evidence="1">
    <location>
        <begin position="570"/>
        <end position="588"/>
    </location>
</feature>
<feature type="compositionally biased region" description="Low complexity" evidence="1">
    <location>
        <begin position="551"/>
        <end position="569"/>
    </location>
</feature>
<dbReference type="Proteomes" id="UP001497472">
    <property type="component" value="Unassembled WGS sequence"/>
</dbReference>
<feature type="compositionally biased region" description="Basic and acidic residues" evidence="1">
    <location>
        <begin position="9"/>
        <end position="18"/>
    </location>
</feature>
<feature type="compositionally biased region" description="Polar residues" evidence="1">
    <location>
        <begin position="340"/>
        <end position="358"/>
    </location>
</feature>
<reference evidence="2 3" key="1">
    <citation type="submission" date="2023-11" db="EMBL/GenBank/DDBJ databases">
        <authorList>
            <person name="Okamura Y."/>
        </authorList>
    </citation>
    <scope>NUCLEOTIDE SEQUENCE [LARGE SCALE GENOMIC DNA]</scope>
</reference>
<feature type="compositionally biased region" description="Low complexity" evidence="1">
    <location>
        <begin position="415"/>
        <end position="428"/>
    </location>
</feature>
<feature type="compositionally biased region" description="Polar residues" evidence="1">
    <location>
        <begin position="469"/>
        <end position="512"/>
    </location>
</feature>
<feature type="region of interest" description="Disordered" evidence="1">
    <location>
        <begin position="220"/>
        <end position="243"/>
    </location>
</feature>
<dbReference type="EMBL" id="CAVLEF010000132">
    <property type="protein sequence ID" value="CAK1551754.1"/>
    <property type="molecule type" value="Genomic_DNA"/>
</dbReference>
<keyword evidence="3" id="KW-1185">Reference proteome</keyword>
<feature type="region of interest" description="Disordered" evidence="1">
    <location>
        <begin position="269"/>
        <end position="294"/>
    </location>
</feature>
<proteinExistence type="predicted"/>
<evidence type="ECO:0000313" key="2">
    <source>
        <dbReference type="EMBL" id="CAK1551754.1"/>
    </source>
</evidence>
<protein>
    <submittedName>
        <fullName evidence="2">Uncharacterized protein</fullName>
    </submittedName>
</protein>
<feature type="region of interest" description="Disordered" evidence="1">
    <location>
        <begin position="1"/>
        <end position="33"/>
    </location>
</feature>
<accession>A0AAV1JTR9</accession>
<feature type="region of interest" description="Disordered" evidence="1">
    <location>
        <begin position="317"/>
        <end position="362"/>
    </location>
</feature>
<sequence length="600" mass="63772">MSVNSSVDNDIRKSDLSAKKKNSIKKKVASFSNESDDAALVPLLQTPKAETNVPSAKNILSKLKTESISEKDLKNKDVEKAVTSTSSKQNAPVNTMEWKKSDATVVCNTTVIQNHMNTNVFGNMISASESSTPKTSILIEISEKKSTYGATPLIFTTAKIHTDNKTKTMEPLQVNPLPISSTIEGNLVKSELSFNNSNTSVLPPKLEKPITTTCTTMMTNKDTNQTSKAPEPTKSASNQVSIKSSLNKTPDIFKSTTANLTKTISKVSSSSMVQQNLSSNAKAKTPDDHKAVPKSDTVKIKDTANTQSIKTTIESTNSKLDTSTGSAKKLQRQKRASIEDINNTGNIQLQNEGGNTTTKEVDSKLKKPIITSSVEVKSNGVTQSEAKKSALPTVQTKSVKTIPLNTDLEAISTATPKQTTTTKTITTGIKEREATKPQLGTPSNPTNKLAIKKPIASPNNSKVTKESQNKPTPTATVAKTDSKLKTTSIPSQVKSPSGETSVKSKKPGTSTGIDPPLAQIKPLPVSTPVTSTSFSTPLYIVATSKTKIGVTPTSNTTTNSKSVCTSSSNRVTPSVSVSTASKSANSKTVDAKIKPSPSKT</sequence>
<comment type="caution">
    <text evidence="2">The sequence shown here is derived from an EMBL/GenBank/DDBJ whole genome shotgun (WGS) entry which is preliminary data.</text>
</comment>
<dbReference type="AlphaFoldDB" id="A0AAV1JTR9"/>
<gene>
    <name evidence="2" type="ORF">LNINA_LOCUS10865</name>
</gene>
<evidence type="ECO:0000256" key="1">
    <source>
        <dbReference type="SAM" id="MobiDB-lite"/>
    </source>
</evidence>
<feature type="compositionally biased region" description="Basic residues" evidence="1">
    <location>
        <begin position="19"/>
        <end position="28"/>
    </location>
</feature>
<organism evidence="2 3">
    <name type="scientific">Leptosia nina</name>
    <dbReference type="NCBI Taxonomy" id="320188"/>
    <lineage>
        <taxon>Eukaryota</taxon>
        <taxon>Metazoa</taxon>
        <taxon>Ecdysozoa</taxon>
        <taxon>Arthropoda</taxon>
        <taxon>Hexapoda</taxon>
        <taxon>Insecta</taxon>
        <taxon>Pterygota</taxon>
        <taxon>Neoptera</taxon>
        <taxon>Endopterygota</taxon>
        <taxon>Lepidoptera</taxon>
        <taxon>Glossata</taxon>
        <taxon>Ditrysia</taxon>
        <taxon>Papilionoidea</taxon>
        <taxon>Pieridae</taxon>
        <taxon>Pierinae</taxon>
        <taxon>Leptosia</taxon>
    </lineage>
</organism>
<feature type="compositionally biased region" description="Basic and acidic residues" evidence="1">
    <location>
        <begin position="284"/>
        <end position="294"/>
    </location>
</feature>
<feature type="region of interest" description="Disordered" evidence="1">
    <location>
        <begin position="415"/>
        <end position="532"/>
    </location>
</feature>